<accession>A0AAD9NQ79</accession>
<gene>
    <name evidence="2" type="ORF">NP493_528g00004</name>
</gene>
<evidence type="ECO:0000313" key="3">
    <source>
        <dbReference type="Proteomes" id="UP001209878"/>
    </source>
</evidence>
<dbReference type="EMBL" id="JAODUO010000529">
    <property type="protein sequence ID" value="KAK2178747.1"/>
    <property type="molecule type" value="Genomic_DNA"/>
</dbReference>
<dbReference type="PANTHER" id="PTHR46704:SF1">
    <property type="entry name" value="TELOMERE LENGTH REGULATION PROTEIN TEL2 HOMOLOG"/>
    <property type="match status" value="1"/>
</dbReference>
<organism evidence="2 3">
    <name type="scientific">Ridgeia piscesae</name>
    <name type="common">Tubeworm</name>
    <dbReference type="NCBI Taxonomy" id="27915"/>
    <lineage>
        <taxon>Eukaryota</taxon>
        <taxon>Metazoa</taxon>
        <taxon>Spiralia</taxon>
        <taxon>Lophotrochozoa</taxon>
        <taxon>Annelida</taxon>
        <taxon>Polychaeta</taxon>
        <taxon>Sedentaria</taxon>
        <taxon>Canalipalpata</taxon>
        <taxon>Sabellida</taxon>
        <taxon>Siboglinidae</taxon>
        <taxon>Ridgeia</taxon>
    </lineage>
</organism>
<dbReference type="AlphaFoldDB" id="A0AAD9NQ79"/>
<dbReference type="Proteomes" id="UP001209878">
    <property type="component" value="Unassembled WGS sequence"/>
</dbReference>
<protein>
    <submittedName>
        <fullName evidence="2">Uncharacterized protein</fullName>
    </submittedName>
</protein>
<evidence type="ECO:0000313" key="2">
    <source>
        <dbReference type="EMBL" id="KAK2178747.1"/>
    </source>
</evidence>
<evidence type="ECO:0000256" key="1">
    <source>
        <dbReference type="SAM" id="MobiDB-lite"/>
    </source>
</evidence>
<sequence>MEHMYNEAGEELKPHGEVDGEEENKHNEEGEGRRRLDEADRKEITVELEKYSQPLNAQQPGVYNICHDQVAPDTVNVQNALAIGSEQSRQFSVSLSSEFHKTIKKKVKTMELLKKSVTVKGKAIYDVVTLFGRLLVVGQQRSIDIADVFQFELSPVPPALIDEYGCLRKGDKAVLVKSLSVSVTTPYAPDVVLVDTGQLVNHVIWPVSETTGDLAASFGTRLAHYPPVSKKVVLFDRYDREAPNAKDHERTSKGRANEVRLTPNTPLPWREIILHNSKNKNLLNNILCNYPLPHNIQLVAMLDCVVTHEEADVIICSYMLKAVAVGAQTIRILSDDTDVFVLLEYWTSKMRVVAKIQMEKWNGDILDINETVQRIGPKTCSQLLGIHAQSGCDTVSYPFGKENKSALKLLEIYIPGLDQVLGQPGAIHAQLQETA</sequence>
<comment type="caution">
    <text evidence="2">The sequence shown here is derived from an EMBL/GenBank/DDBJ whole genome shotgun (WGS) entry which is preliminary data.</text>
</comment>
<proteinExistence type="predicted"/>
<name>A0AAD9NQ79_RIDPI</name>
<reference evidence="2" key="1">
    <citation type="journal article" date="2023" name="Mol. Biol. Evol.">
        <title>Third-Generation Sequencing Reveals the Adaptive Role of the Epigenome in Three Deep-Sea Polychaetes.</title>
        <authorList>
            <person name="Perez M."/>
            <person name="Aroh O."/>
            <person name="Sun Y."/>
            <person name="Lan Y."/>
            <person name="Juniper S.K."/>
            <person name="Young C.R."/>
            <person name="Angers B."/>
            <person name="Qian P.Y."/>
        </authorList>
    </citation>
    <scope>NUCLEOTIDE SEQUENCE</scope>
    <source>
        <strain evidence="2">R07B-5</strain>
    </source>
</reference>
<keyword evidence="3" id="KW-1185">Reference proteome</keyword>
<dbReference type="PANTHER" id="PTHR46704">
    <property type="entry name" value="CXC DOMAIN-CONTAINING PROTEIN-RELATED"/>
    <property type="match status" value="1"/>
</dbReference>
<feature type="region of interest" description="Disordered" evidence="1">
    <location>
        <begin position="1"/>
        <end position="40"/>
    </location>
</feature>